<dbReference type="Gene3D" id="2.40.50.140">
    <property type="entry name" value="Nucleic acid-binding proteins"/>
    <property type="match status" value="1"/>
</dbReference>
<sequence>FGFPSPLSAVSSGFKCRSVSMLQGCSAAFASFIPEIYFNSFVARTNTCGELRSAHVGQEVTLYGWIQYQR</sequence>
<reference evidence="1" key="2">
    <citation type="submission" date="2025-09" db="UniProtKB">
        <authorList>
            <consortium name="Ensembl"/>
        </authorList>
    </citation>
    <scope>IDENTIFICATION</scope>
</reference>
<keyword evidence="2" id="KW-1185">Reference proteome</keyword>
<dbReference type="AlphaFoldDB" id="A0A8B9V1S3"/>
<evidence type="ECO:0000313" key="1">
    <source>
        <dbReference type="Ensembl" id="ENSAZOP00000015164.1"/>
    </source>
</evidence>
<dbReference type="Ensembl" id="ENSAZOT00000016303.1">
    <property type="protein sequence ID" value="ENSAZOP00000015164.1"/>
    <property type="gene ID" value="ENSAZOG00000009830.1"/>
</dbReference>
<dbReference type="InterPro" id="IPR012340">
    <property type="entry name" value="NA-bd_OB-fold"/>
</dbReference>
<organism evidence="1 2">
    <name type="scientific">Anas zonorhyncha</name>
    <name type="common">Eastern spot-billed duck</name>
    <dbReference type="NCBI Taxonomy" id="75864"/>
    <lineage>
        <taxon>Eukaryota</taxon>
        <taxon>Metazoa</taxon>
        <taxon>Chordata</taxon>
        <taxon>Craniata</taxon>
        <taxon>Vertebrata</taxon>
        <taxon>Euteleostomi</taxon>
        <taxon>Archelosauria</taxon>
        <taxon>Archosauria</taxon>
        <taxon>Dinosauria</taxon>
        <taxon>Saurischia</taxon>
        <taxon>Theropoda</taxon>
        <taxon>Coelurosauria</taxon>
        <taxon>Aves</taxon>
        <taxon>Neognathae</taxon>
        <taxon>Galloanserae</taxon>
        <taxon>Anseriformes</taxon>
        <taxon>Anatidae</taxon>
        <taxon>Anatinae</taxon>
        <taxon>Anas</taxon>
    </lineage>
</organism>
<dbReference type="SUPFAM" id="SSF50249">
    <property type="entry name" value="Nucleic acid-binding proteins"/>
    <property type="match status" value="1"/>
</dbReference>
<reference evidence="1" key="1">
    <citation type="submission" date="2025-08" db="UniProtKB">
        <authorList>
            <consortium name="Ensembl"/>
        </authorList>
    </citation>
    <scope>IDENTIFICATION</scope>
</reference>
<proteinExistence type="predicted"/>
<accession>A0A8B9V1S3</accession>
<evidence type="ECO:0000313" key="2">
    <source>
        <dbReference type="Proteomes" id="UP000694549"/>
    </source>
</evidence>
<protein>
    <submittedName>
        <fullName evidence="1">Uncharacterized protein</fullName>
    </submittedName>
</protein>
<name>A0A8B9V1S3_9AVES</name>
<dbReference type="Proteomes" id="UP000694549">
    <property type="component" value="Unplaced"/>
</dbReference>